<evidence type="ECO:0000256" key="5">
    <source>
        <dbReference type="ARBA" id="ARBA00022679"/>
    </source>
</evidence>
<dbReference type="EMBL" id="JARAOO010000005">
    <property type="protein sequence ID" value="KAJ7968427.1"/>
    <property type="molecule type" value="Genomic_DNA"/>
</dbReference>
<feature type="domain" description="Apple" evidence="26">
    <location>
        <begin position="356"/>
        <end position="437"/>
    </location>
</feature>
<keyword evidence="16" id="KW-0325">Glycoprotein</keyword>
<dbReference type="GO" id="GO:0005886">
    <property type="term" value="C:plasma membrane"/>
    <property type="evidence" value="ECO:0007669"/>
    <property type="project" value="UniProtKB-SubCell"/>
</dbReference>
<dbReference type="GO" id="GO:0005524">
    <property type="term" value="F:ATP binding"/>
    <property type="evidence" value="ECO:0007669"/>
    <property type="project" value="UniProtKB-KW"/>
</dbReference>
<evidence type="ECO:0000256" key="19">
    <source>
        <dbReference type="PIRNR" id="PIRNR000641"/>
    </source>
</evidence>
<evidence type="ECO:0000259" key="24">
    <source>
        <dbReference type="PROSITE" id="PS50026"/>
    </source>
</evidence>
<keyword evidence="6 22" id="KW-0812">Transmembrane</keyword>
<comment type="catalytic activity">
    <reaction evidence="18 19">
        <text>L-seryl-[protein] + ATP = O-phospho-L-seryl-[protein] + ADP + H(+)</text>
        <dbReference type="Rhea" id="RHEA:17989"/>
        <dbReference type="Rhea" id="RHEA-COMP:9863"/>
        <dbReference type="Rhea" id="RHEA-COMP:11604"/>
        <dbReference type="ChEBI" id="CHEBI:15378"/>
        <dbReference type="ChEBI" id="CHEBI:29999"/>
        <dbReference type="ChEBI" id="CHEBI:30616"/>
        <dbReference type="ChEBI" id="CHEBI:83421"/>
        <dbReference type="ChEBI" id="CHEBI:456216"/>
        <dbReference type="EC" id="2.7.11.1"/>
    </reaction>
</comment>
<keyword evidence="2" id="KW-1003">Cell membrane</keyword>
<evidence type="ECO:0000259" key="25">
    <source>
        <dbReference type="PROSITE" id="PS50927"/>
    </source>
</evidence>
<comment type="caution">
    <text evidence="27">The sequence shown here is derived from an EMBL/GenBank/DDBJ whole genome shotgun (WGS) entry which is preliminary data.</text>
</comment>
<feature type="compositionally biased region" description="Polar residues" evidence="21">
    <location>
        <begin position="827"/>
        <end position="837"/>
    </location>
</feature>
<dbReference type="InterPro" id="IPR001480">
    <property type="entry name" value="Bulb-type_lectin_dom"/>
</dbReference>
<keyword evidence="8" id="KW-0430">Lectin</keyword>
<dbReference type="SMART" id="SM00220">
    <property type="entry name" value="S_TKc"/>
    <property type="match status" value="1"/>
</dbReference>
<keyword evidence="4 20" id="KW-0245">EGF-like domain</keyword>
<evidence type="ECO:0000256" key="10">
    <source>
        <dbReference type="ARBA" id="ARBA00022777"/>
    </source>
</evidence>
<evidence type="ECO:0000256" key="13">
    <source>
        <dbReference type="ARBA" id="ARBA00023136"/>
    </source>
</evidence>
<evidence type="ECO:0000256" key="11">
    <source>
        <dbReference type="ARBA" id="ARBA00022840"/>
    </source>
</evidence>
<dbReference type="CDD" id="cd01098">
    <property type="entry name" value="PAN_AP_plant"/>
    <property type="match status" value="1"/>
</dbReference>
<dbReference type="KEGG" id="qsa:O6P43_012532"/>
<evidence type="ECO:0000313" key="27">
    <source>
        <dbReference type="EMBL" id="KAJ7968427.1"/>
    </source>
</evidence>
<keyword evidence="11 19" id="KW-0067">ATP-binding</keyword>
<evidence type="ECO:0000256" key="3">
    <source>
        <dbReference type="ARBA" id="ARBA00022527"/>
    </source>
</evidence>
<comment type="similarity">
    <text evidence="19">Belongs to the protein kinase superfamily. Ser/Thr protein kinase family.</text>
</comment>
<dbReference type="SUPFAM" id="SSF51110">
    <property type="entry name" value="alpha-D-mannose-specific plant lectins"/>
    <property type="match status" value="1"/>
</dbReference>
<dbReference type="InterPro" id="IPR000742">
    <property type="entry name" value="EGF"/>
</dbReference>
<evidence type="ECO:0000256" key="22">
    <source>
        <dbReference type="SAM" id="Phobius"/>
    </source>
</evidence>
<dbReference type="PROSITE" id="PS50927">
    <property type="entry name" value="BULB_LECTIN"/>
    <property type="match status" value="1"/>
</dbReference>
<feature type="region of interest" description="Disordered" evidence="21">
    <location>
        <begin position="800"/>
        <end position="837"/>
    </location>
</feature>
<dbReference type="GO" id="GO:0030246">
    <property type="term" value="F:carbohydrate binding"/>
    <property type="evidence" value="ECO:0007669"/>
    <property type="project" value="UniProtKB-KW"/>
</dbReference>
<dbReference type="PROSITE" id="PS50026">
    <property type="entry name" value="EGF_3"/>
    <property type="match status" value="1"/>
</dbReference>
<keyword evidence="12 22" id="KW-1133">Transmembrane helix</keyword>
<evidence type="ECO:0000256" key="14">
    <source>
        <dbReference type="ARBA" id="ARBA00023157"/>
    </source>
</evidence>
<evidence type="ECO:0000256" key="6">
    <source>
        <dbReference type="ARBA" id="ARBA00022692"/>
    </source>
</evidence>
<dbReference type="FunFam" id="3.30.200.20:FF:000330">
    <property type="entry name" value="G-type lectin S-receptor-like serine/threonine-protein kinase At4g03230"/>
    <property type="match status" value="1"/>
</dbReference>
<dbReference type="FunFam" id="2.90.10.10:FF:000005">
    <property type="entry name" value="G-type lectin S-receptor-like serine/threonine-protein kinase"/>
    <property type="match status" value="1"/>
</dbReference>
<comment type="subcellular location">
    <subcellularLocation>
        <location evidence="1">Cell membrane</location>
        <topology evidence="1">Single-pass type I membrane protein</topology>
    </subcellularLocation>
</comment>
<keyword evidence="28" id="KW-1185">Reference proteome</keyword>
<reference evidence="27" key="1">
    <citation type="journal article" date="2023" name="Science">
        <title>Elucidation of the pathway for biosynthesis of saponin adjuvants from the soapbark tree.</title>
        <authorList>
            <person name="Reed J."/>
            <person name="Orme A."/>
            <person name="El-Demerdash A."/>
            <person name="Owen C."/>
            <person name="Martin L.B.B."/>
            <person name="Misra R.C."/>
            <person name="Kikuchi S."/>
            <person name="Rejzek M."/>
            <person name="Martin A.C."/>
            <person name="Harkess A."/>
            <person name="Leebens-Mack J."/>
            <person name="Louveau T."/>
            <person name="Stephenson M.J."/>
            <person name="Osbourn A."/>
        </authorList>
    </citation>
    <scope>NUCLEOTIDE SEQUENCE</scope>
    <source>
        <strain evidence="27">S10</strain>
    </source>
</reference>
<evidence type="ECO:0000256" key="8">
    <source>
        <dbReference type="ARBA" id="ARBA00022734"/>
    </source>
</evidence>
<dbReference type="Gene3D" id="3.30.200.20">
    <property type="entry name" value="Phosphorylase Kinase, domain 1"/>
    <property type="match status" value="1"/>
</dbReference>
<evidence type="ECO:0000259" key="26">
    <source>
        <dbReference type="PROSITE" id="PS50948"/>
    </source>
</evidence>
<dbReference type="Proteomes" id="UP001163823">
    <property type="component" value="Chromosome 5"/>
</dbReference>
<keyword evidence="9 19" id="KW-0547">Nucleotide-binding</keyword>
<dbReference type="GO" id="GO:0048544">
    <property type="term" value="P:recognition of pollen"/>
    <property type="evidence" value="ECO:0007669"/>
    <property type="project" value="InterPro"/>
</dbReference>
<evidence type="ECO:0000256" key="18">
    <source>
        <dbReference type="ARBA" id="ARBA00048679"/>
    </source>
</evidence>
<evidence type="ECO:0000256" key="1">
    <source>
        <dbReference type="ARBA" id="ARBA00004251"/>
    </source>
</evidence>
<dbReference type="PANTHER" id="PTHR27002:SF981">
    <property type="entry name" value="NON-SPECIFIC SERINE_THREONINE PROTEIN KINASE"/>
    <property type="match status" value="1"/>
</dbReference>
<keyword evidence="13 22" id="KW-0472">Membrane</keyword>
<dbReference type="InterPro" id="IPR001245">
    <property type="entry name" value="Ser-Thr/Tyr_kinase_cat_dom"/>
</dbReference>
<evidence type="ECO:0000259" key="23">
    <source>
        <dbReference type="PROSITE" id="PS50011"/>
    </source>
</evidence>
<proteinExistence type="inferred from homology"/>
<evidence type="ECO:0000256" key="12">
    <source>
        <dbReference type="ARBA" id="ARBA00022989"/>
    </source>
</evidence>
<dbReference type="CDD" id="cd14066">
    <property type="entry name" value="STKc_IRAK"/>
    <property type="match status" value="1"/>
</dbReference>
<evidence type="ECO:0000256" key="15">
    <source>
        <dbReference type="ARBA" id="ARBA00023170"/>
    </source>
</evidence>
<dbReference type="PANTHER" id="PTHR27002">
    <property type="entry name" value="RECEPTOR-LIKE SERINE/THREONINE-PROTEIN KINASE SD1-8"/>
    <property type="match status" value="1"/>
</dbReference>
<evidence type="ECO:0000256" key="4">
    <source>
        <dbReference type="ARBA" id="ARBA00022536"/>
    </source>
</evidence>
<evidence type="ECO:0000256" key="17">
    <source>
        <dbReference type="ARBA" id="ARBA00047899"/>
    </source>
</evidence>
<dbReference type="SMART" id="SM00108">
    <property type="entry name" value="B_lectin"/>
    <property type="match status" value="1"/>
</dbReference>
<dbReference type="SUPFAM" id="SSF56112">
    <property type="entry name" value="Protein kinase-like (PK-like)"/>
    <property type="match status" value="1"/>
</dbReference>
<dbReference type="Pfam" id="PF07714">
    <property type="entry name" value="PK_Tyr_Ser-Thr"/>
    <property type="match status" value="1"/>
</dbReference>
<dbReference type="Pfam" id="PF08276">
    <property type="entry name" value="PAN_2"/>
    <property type="match status" value="1"/>
</dbReference>
<dbReference type="Pfam" id="PF01453">
    <property type="entry name" value="B_lectin"/>
    <property type="match status" value="1"/>
</dbReference>
<feature type="transmembrane region" description="Helical" evidence="22">
    <location>
        <begin position="456"/>
        <end position="477"/>
    </location>
</feature>
<dbReference type="GO" id="GO:0004674">
    <property type="term" value="F:protein serine/threonine kinase activity"/>
    <property type="evidence" value="ECO:0007669"/>
    <property type="project" value="UniProtKB-KW"/>
</dbReference>
<comment type="catalytic activity">
    <reaction evidence="17 19">
        <text>L-threonyl-[protein] + ATP = O-phospho-L-threonyl-[protein] + ADP + H(+)</text>
        <dbReference type="Rhea" id="RHEA:46608"/>
        <dbReference type="Rhea" id="RHEA-COMP:11060"/>
        <dbReference type="Rhea" id="RHEA-COMP:11605"/>
        <dbReference type="ChEBI" id="CHEBI:15378"/>
        <dbReference type="ChEBI" id="CHEBI:30013"/>
        <dbReference type="ChEBI" id="CHEBI:30616"/>
        <dbReference type="ChEBI" id="CHEBI:61977"/>
        <dbReference type="ChEBI" id="CHEBI:456216"/>
        <dbReference type="EC" id="2.7.11.1"/>
    </reaction>
</comment>
<comment type="caution">
    <text evidence="20">Lacks conserved residue(s) required for the propagation of feature annotation.</text>
</comment>
<dbReference type="AlphaFoldDB" id="A0AAD7PV19"/>
<dbReference type="Pfam" id="PF00954">
    <property type="entry name" value="S_locus_glycop"/>
    <property type="match status" value="1"/>
</dbReference>
<feature type="domain" description="Bulb-type lectin" evidence="25">
    <location>
        <begin position="37"/>
        <end position="161"/>
    </location>
</feature>
<dbReference type="FunFam" id="1.10.510.10:FF:000060">
    <property type="entry name" value="G-type lectin S-receptor-like serine/threonine-protein kinase"/>
    <property type="match status" value="1"/>
</dbReference>
<evidence type="ECO:0000256" key="2">
    <source>
        <dbReference type="ARBA" id="ARBA00022475"/>
    </source>
</evidence>
<feature type="domain" description="Protein kinase" evidence="23">
    <location>
        <begin position="520"/>
        <end position="797"/>
    </location>
</feature>
<evidence type="ECO:0000256" key="9">
    <source>
        <dbReference type="ARBA" id="ARBA00022741"/>
    </source>
</evidence>
<accession>A0AAD7PV19</accession>
<sequence length="837" mass="93758">MHFAKRSSLLATIMSYITKALLVSLIQLLLVGFCLPLDNITVGKSIRDGENLVSSGQNFALGFFSPGKSSNRYVGIWFNKVSVQTVVWVANRDHPINDTSGVLSINNKGNLVLHHKYSNFPIWSTNCSATVAYGTVSAKLLDIGNLVLSQTDSKSIIWQSFDSPTNTMVPYYKVGLDRRTNVTTFLQSWKTSDDPSAGSSTYQVDTSGQPQLFIYKHGIQKWRTGPWNGEELNGLPQPQHTSTFRESFVNNEDEITTMYQVLDKSIISKITLDESGHLQTYIWNDREHQWSGIWYVPQKDCDNYGLCGPNANCNPFKDEQFRCTCLPGYELKSLNGWHMNSNRSGGCLQKQHVSMCGNGEGFVKVENVKFPDTYNAVVEKHFSLKECTMGCLRDCSCTAHAIADVRRGGSGCMTWYGNLTDTEMLAEGGHDLYIRVDATELEKYKSKSFLTRKGKLAILVVSASVIFLLAAFSVYWFRKRNIRTIRYLNNDSPREGDNHEGGAHLPFFSLGTVLAATDNFSSSNKLGQGGFGPVYKGQLVNGLEIAVKRLSKSSGQGATEFKNEVKLIAKLQHRNLVRLLGFCVHSDERMLIYEYLPNKSLDFFIFDKNQKSLLDWSQRFNIILGIARGVLYLHQDSRLKIIHRDLKASNVLLDATMNPKISDFGMARMFGEDQVQGSTNRIVGTYGYMSPEYAMEGRYSTQSDVFSFGVILLEIITGKKNTDHENERPSRNLIEYVWDFSREGRPLEIVDSTLAQSYPIPEVMRCIQLGLLCVQECANDRPTMFTVVFMLGNETTLPSPNKPAFIKTRNQNQPESSTSGGGGSSVCDITTSLIKGR</sequence>
<dbReference type="InterPro" id="IPR000719">
    <property type="entry name" value="Prot_kinase_dom"/>
</dbReference>
<dbReference type="Gene3D" id="2.10.25.10">
    <property type="entry name" value="Laminin"/>
    <property type="match status" value="1"/>
</dbReference>
<evidence type="ECO:0000313" key="28">
    <source>
        <dbReference type="Proteomes" id="UP001163823"/>
    </source>
</evidence>
<evidence type="ECO:0000256" key="21">
    <source>
        <dbReference type="SAM" id="MobiDB-lite"/>
    </source>
</evidence>
<keyword evidence="15" id="KW-0675">Receptor</keyword>
<dbReference type="InterPro" id="IPR008271">
    <property type="entry name" value="Ser/Thr_kinase_AS"/>
</dbReference>
<keyword evidence="10 19" id="KW-0418">Kinase</keyword>
<gene>
    <name evidence="27" type="ORF">O6P43_012532</name>
</gene>
<protein>
    <recommendedName>
        <fullName evidence="19">Receptor-like serine/threonine-protein kinase</fullName>
        <ecNumber evidence="19">2.7.11.1</ecNumber>
    </recommendedName>
</protein>
<dbReference type="EC" id="2.7.11.1" evidence="19"/>
<keyword evidence="5 19" id="KW-0808">Transferase</keyword>
<feature type="domain" description="EGF-like" evidence="24">
    <location>
        <begin position="297"/>
        <end position="335"/>
    </location>
</feature>
<name>A0AAD7PV19_QUISA</name>
<dbReference type="Gene3D" id="2.90.10.10">
    <property type="entry name" value="Bulb-type lectin domain"/>
    <property type="match status" value="1"/>
</dbReference>
<dbReference type="PROSITE" id="PS50948">
    <property type="entry name" value="PAN"/>
    <property type="match status" value="1"/>
</dbReference>
<dbReference type="CDD" id="cd00054">
    <property type="entry name" value="EGF_CA"/>
    <property type="match status" value="1"/>
</dbReference>
<dbReference type="PIRSF" id="PIRSF000641">
    <property type="entry name" value="SRK"/>
    <property type="match status" value="1"/>
</dbReference>
<dbReference type="PROSITE" id="PS50011">
    <property type="entry name" value="PROTEIN_KINASE_DOM"/>
    <property type="match status" value="1"/>
</dbReference>
<dbReference type="CDD" id="cd00028">
    <property type="entry name" value="B_lectin"/>
    <property type="match status" value="1"/>
</dbReference>
<dbReference type="PROSITE" id="PS00108">
    <property type="entry name" value="PROTEIN_KINASE_ST"/>
    <property type="match status" value="1"/>
</dbReference>
<dbReference type="Gene3D" id="1.10.510.10">
    <property type="entry name" value="Transferase(Phosphotransferase) domain 1"/>
    <property type="match status" value="1"/>
</dbReference>
<keyword evidence="14" id="KW-1015">Disulfide bond</keyword>
<dbReference type="InterPro" id="IPR011009">
    <property type="entry name" value="Kinase-like_dom_sf"/>
</dbReference>
<dbReference type="SMART" id="SM00473">
    <property type="entry name" value="PAN_AP"/>
    <property type="match status" value="1"/>
</dbReference>
<dbReference type="InterPro" id="IPR036426">
    <property type="entry name" value="Bulb-type_lectin_dom_sf"/>
</dbReference>
<dbReference type="InterPro" id="IPR003609">
    <property type="entry name" value="Pan_app"/>
</dbReference>
<keyword evidence="3 19" id="KW-0723">Serine/threonine-protein kinase</keyword>
<evidence type="ECO:0000256" key="20">
    <source>
        <dbReference type="PROSITE-ProRule" id="PRU00076"/>
    </source>
</evidence>
<evidence type="ECO:0000256" key="7">
    <source>
        <dbReference type="ARBA" id="ARBA00022729"/>
    </source>
</evidence>
<dbReference type="InterPro" id="IPR024171">
    <property type="entry name" value="SRK-like_kinase"/>
</dbReference>
<organism evidence="27 28">
    <name type="scientific">Quillaja saponaria</name>
    <name type="common">Soap bark tree</name>
    <dbReference type="NCBI Taxonomy" id="32244"/>
    <lineage>
        <taxon>Eukaryota</taxon>
        <taxon>Viridiplantae</taxon>
        <taxon>Streptophyta</taxon>
        <taxon>Embryophyta</taxon>
        <taxon>Tracheophyta</taxon>
        <taxon>Spermatophyta</taxon>
        <taxon>Magnoliopsida</taxon>
        <taxon>eudicotyledons</taxon>
        <taxon>Gunneridae</taxon>
        <taxon>Pentapetalae</taxon>
        <taxon>rosids</taxon>
        <taxon>fabids</taxon>
        <taxon>Fabales</taxon>
        <taxon>Quillajaceae</taxon>
        <taxon>Quillaja</taxon>
    </lineage>
</organism>
<keyword evidence="7" id="KW-0732">Signal</keyword>
<dbReference type="InterPro" id="IPR000858">
    <property type="entry name" value="S_locus_glycoprot_dom"/>
</dbReference>
<evidence type="ECO:0000256" key="16">
    <source>
        <dbReference type="ARBA" id="ARBA00023180"/>
    </source>
</evidence>